<evidence type="ECO:0000256" key="1">
    <source>
        <dbReference type="ARBA" id="ARBA00001933"/>
    </source>
</evidence>
<dbReference type="FunFam" id="3.40.640.10:FF:000015">
    <property type="entry name" value="Aspartate aminotransferase"/>
    <property type="match status" value="1"/>
</dbReference>
<keyword evidence="10" id="KW-1185">Reference proteome</keyword>
<dbReference type="PRINTS" id="PR00799">
    <property type="entry name" value="TRANSAMINASE"/>
</dbReference>
<dbReference type="OrthoDB" id="9766445at2"/>
<accession>A0A5C5UVT7</accession>
<dbReference type="InterPro" id="IPR004839">
    <property type="entry name" value="Aminotransferase_I/II_large"/>
</dbReference>
<dbReference type="EMBL" id="SIHJ01000005">
    <property type="protein sequence ID" value="TWT30278.1"/>
    <property type="molecule type" value="Genomic_DNA"/>
</dbReference>
<feature type="domain" description="Aminotransferase class I/classII large" evidence="8">
    <location>
        <begin position="27"/>
        <end position="392"/>
    </location>
</feature>
<evidence type="ECO:0000256" key="4">
    <source>
        <dbReference type="ARBA" id="ARBA00022576"/>
    </source>
</evidence>
<evidence type="ECO:0000259" key="8">
    <source>
        <dbReference type="Pfam" id="PF00155"/>
    </source>
</evidence>
<dbReference type="PROSITE" id="PS00105">
    <property type="entry name" value="AA_TRANSFER_CLASS_1"/>
    <property type="match status" value="1"/>
</dbReference>
<keyword evidence="5 7" id="KW-0808">Transferase</keyword>
<proteinExistence type="inferred from homology"/>
<dbReference type="PANTHER" id="PTHR11879">
    <property type="entry name" value="ASPARTATE AMINOTRANSFERASE"/>
    <property type="match status" value="1"/>
</dbReference>
<dbReference type="SUPFAM" id="SSF53383">
    <property type="entry name" value="PLP-dependent transferases"/>
    <property type="match status" value="1"/>
</dbReference>
<comment type="cofactor">
    <cofactor evidence="1 7">
        <name>pyridoxal 5'-phosphate</name>
        <dbReference type="ChEBI" id="CHEBI:597326"/>
    </cofactor>
</comment>
<comment type="caution">
    <text evidence="9">The sequence shown here is derived from an EMBL/GenBank/DDBJ whole genome shotgun (WGS) entry which is preliminary data.</text>
</comment>
<dbReference type="PANTHER" id="PTHR11879:SF22">
    <property type="entry name" value="ASPARTATE AMINOTRANSFERASE, MITOCHONDRIAL"/>
    <property type="match status" value="1"/>
</dbReference>
<dbReference type="Proteomes" id="UP000316714">
    <property type="component" value="Unassembled WGS sequence"/>
</dbReference>
<dbReference type="InterPro" id="IPR004838">
    <property type="entry name" value="NHTrfase_class1_PyrdxlP-BS"/>
</dbReference>
<dbReference type="Gene3D" id="3.40.640.10">
    <property type="entry name" value="Type I PLP-dependent aspartate aminotransferase-like (Major domain)"/>
    <property type="match status" value="1"/>
</dbReference>
<dbReference type="GO" id="GO:0042802">
    <property type="term" value="F:identical protein binding"/>
    <property type="evidence" value="ECO:0007669"/>
    <property type="project" value="TreeGrafter"/>
</dbReference>
<dbReference type="InterPro" id="IPR015422">
    <property type="entry name" value="PyrdxlP-dep_Trfase_small"/>
</dbReference>
<evidence type="ECO:0000313" key="9">
    <source>
        <dbReference type="EMBL" id="TWT30278.1"/>
    </source>
</evidence>
<evidence type="ECO:0000313" key="10">
    <source>
        <dbReference type="Proteomes" id="UP000316714"/>
    </source>
</evidence>
<evidence type="ECO:0000256" key="5">
    <source>
        <dbReference type="ARBA" id="ARBA00022679"/>
    </source>
</evidence>
<evidence type="ECO:0000256" key="2">
    <source>
        <dbReference type="ARBA" id="ARBA00007441"/>
    </source>
</evidence>
<keyword evidence="6" id="KW-0663">Pyridoxal phosphate</keyword>
<evidence type="ECO:0000256" key="7">
    <source>
        <dbReference type="RuleBase" id="RU000481"/>
    </source>
</evidence>
<protein>
    <recommendedName>
        <fullName evidence="7">Aminotransferase</fullName>
        <ecNumber evidence="7">2.6.1.-</ecNumber>
    </recommendedName>
</protein>
<dbReference type="InterPro" id="IPR015421">
    <property type="entry name" value="PyrdxlP-dep_Trfase_major"/>
</dbReference>
<dbReference type="InterPro" id="IPR000796">
    <property type="entry name" value="Asp_trans"/>
</dbReference>
<comment type="similarity">
    <text evidence="2 7">Belongs to the class-I pyridoxal-phosphate-dependent aminotransferase family.</text>
</comment>
<dbReference type="Gene3D" id="3.90.1150.10">
    <property type="entry name" value="Aspartate Aminotransferase, domain 1"/>
    <property type="match status" value="1"/>
</dbReference>
<evidence type="ECO:0000256" key="3">
    <source>
        <dbReference type="ARBA" id="ARBA00011738"/>
    </source>
</evidence>
<comment type="subunit">
    <text evidence="3">Homodimer.</text>
</comment>
<keyword evidence="4 7" id="KW-0032">Aminotransferase</keyword>
<dbReference type="CDD" id="cd00609">
    <property type="entry name" value="AAT_like"/>
    <property type="match status" value="1"/>
</dbReference>
<dbReference type="Pfam" id="PF00155">
    <property type="entry name" value="Aminotran_1_2"/>
    <property type="match status" value="1"/>
</dbReference>
<sequence>MFESVSAAPPDAILGLTDAYKADPNPDKINLGVGVYQDASGKTPVLGTVREAASRLAKDLASKSYLPITGSAEYGEAVQKLMFGVEDEIVRSRRAVTAHTPGGTGALRVTADFLKQNFEDATVWLSQPTWANHPAVFAAAGVPTKIYSYFDKAANGLAFDKMIADLKKIPSGDVVLLHGCCHNPTGIDPTPEQWKQIAETLRSMGAMPLIDFAYQGFGEGIQEDAAGLQAFCRPGEELIVCSSFSKNFGLYRERVGAATFVTADQDSALRVGSQVKRAIRSNYSNPPSHGAELVVTILTDHKLRQQWDGEVAEMRDRINGMRKLLVEKLAEHGAPGDHSFIQQQRGMFSFSGLTPEQVERLKHDYAIYIVGSGRINVAGITPQNVDRLAHSITDVLKG</sequence>
<dbReference type="GO" id="GO:0030170">
    <property type="term" value="F:pyridoxal phosphate binding"/>
    <property type="evidence" value="ECO:0007669"/>
    <property type="project" value="InterPro"/>
</dbReference>
<dbReference type="FunFam" id="3.90.1150.10:FF:000001">
    <property type="entry name" value="Aspartate aminotransferase"/>
    <property type="match status" value="1"/>
</dbReference>
<dbReference type="NCBIfam" id="NF006719">
    <property type="entry name" value="PRK09257.1"/>
    <property type="match status" value="1"/>
</dbReference>
<dbReference type="GO" id="GO:0033585">
    <property type="term" value="P:L-phenylalanine biosynthetic process from chorismate via phenylpyruvate"/>
    <property type="evidence" value="ECO:0007669"/>
    <property type="project" value="TreeGrafter"/>
</dbReference>
<dbReference type="AlphaFoldDB" id="A0A5C5UVT7"/>
<dbReference type="GO" id="GO:0005829">
    <property type="term" value="C:cytosol"/>
    <property type="evidence" value="ECO:0007669"/>
    <property type="project" value="TreeGrafter"/>
</dbReference>
<dbReference type="GO" id="GO:0004838">
    <property type="term" value="F:L-tyrosine-2-oxoglutarate transaminase activity"/>
    <property type="evidence" value="ECO:0007669"/>
    <property type="project" value="TreeGrafter"/>
</dbReference>
<organism evidence="9 10">
    <name type="scientific">Posidoniimonas corsicana</name>
    <dbReference type="NCBI Taxonomy" id="1938618"/>
    <lineage>
        <taxon>Bacteria</taxon>
        <taxon>Pseudomonadati</taxon>
        <taxon>Planctomycetota</taxon>
        <taxon>Planctomycetia</taxon>
        <taxon>Pirellulales</taxon>
        <taxon>Lacipirellulaceae</taxon>
        <taxon>Posidoniimonas</taxon>
    </lineage>
</organism>
<dbReference type="EC" id="2.6.1.-" evidence="7"/>
<gene>
    <name evidence="9" type="primary">aspC</name>
    <name evidence="9" type="ORF">KOR34_48360</name>
</gene>
<evidence type="ECO:0000256" key="6">
    <source>
        <dbReference type="ARBA" id="ARBA00022898"/>
    </source>
</evidence>
<reference evidence="9 10" key="1">
    <citation type="submission" date="2019-02" db="EMBL/GenBank/DDBJ databases">
        <title>Deep-cultivation of Planctomycetes and their phenomic and genomic characterization uncovers novel biology.</title>
        <authorList>
            <person name="Wiegand S."/>
            <person name="Jogler M."/>
            <person name="Boedeker C."/>
            <person name="Pinto D."/>
            <person name="Vollmers J."/>
            <person name="Rivas-Marin E."/>
            <person name="Kohn T."/>
            <person name="Peeters S.H."/>
            <person name="Heuer A."/>
            <person name="Rast P."/>
            <person name="Oberbeckmann S."/>
            <person name="Bunk B."/>
            <person name="Jeske O."/>
            <person name="Meyerdierks A."/>
            <person name="Storesund J.E."/>
            <person name="Kallscheuer N."/>
            <person name="Luecker S."/>
            <person name="Lage O.M."/>
            <person name="Pohl T."/>
            <person name="Merkel B.J."/>
            <person name="Hornburger P."/>
            <person name="Mueller R.-W."/>
            <person name="Bruemmer F."/>
            <person name="Labrenz M."/>
            <person name="Spormann A.M."/>
            <person name="Op Den Camp H."/>
            <person name="Overmann J."/>
            <person name="Amann R."/>
            <person name="Jetten M.S.M."/>
            <person name="Mascher T."/>
            <person name="Medema M.H."/>
            <person name="Devos D.P."/>
            <person name="Kaster A.-K."/>
            <person name="Ovreas L."/>
            <person name="Rohde M."/>
            <person name="Galperin M.Y."/>
            <person name="Jogler C."/>
        </authorList>
    </citation>
    <scope>NUCLEOTIDE SEQUENCE [LARGE SCALE GENOMIC DNA]</scope>
    <source>
        <strain evidence="9 10">KOR34</strain>
    </source>
</reference>
<dbReference type="InterPro" id="IPR015424">
    <property type="entry name" value="PyrdxlP-dep_Trfase"/>
</dbReference>
<name>A0A5C5UVT7_9BACT</name>